<evidence type="ECO:0000259" key="1">
    <source>
        <dbReference type="Pfam" id="PF14134"/>
    </source>
</evidence>
<dbReference type="EMBL" id="VSKL01000001">
    <property type="protein sequence ID" value="TYB74818.1"/>
    <property type="molecule type" value="Genomic_DNA"/>
</dbReference>
<evidence type="ECO:0000313" key="3">
    <source>
        <dbReference type="Proteomes" id="UP000324358"/>
    </source>
</evidence>
<dbReference type="SUPFAM" id="SSF53448">
    <property type="entry name" value="Nucleotide-diphospho-sugar transferases"/>
    <property type="match status" value="2"/>
</dbReference>
<comment type="caution">
    <text evidence="2">The sequence shown here is derived from an EMBL/GenBank/DDBJ whole genome shotgun (WGS) entry which is preliminary data.</text>
</comment>
<gene>
    <name evidence="2" type="ORF">ES675_01400</name>
</gene>
<dbReference type="Pfam" id="PF14134">
    <property type="entry name" value="DUF4301"/>
    <property type="match status" value="1"/>
</dbReference>
<dbReference type="Proteomes" id="UP000324358">
    <property type="component" value="Unassembled WGS sequence"/>
</dbReference>
<feature type="domain" description="DUF4301" evidence="1">
    <location>
        <begin position="5"/>
        <end position="516"/>
    </location>
</feature>
<dbReference type="AlphaFoldDB" id="A0A5D0R284"/>
<reference evidence="2 3" key="1">
    <citation type="submission" date="2019-08" db="EMBL/GenBank/DDBJ databases">
        <title>Genomes of Antarctic Bizionia species.</title>
        <authorList>
            <person name="Bowman J.P."/>
        </authorList>
    </citation>
    <scope>NUCLEOTIDE SEQUENCE [LARGE SCALE GENOMIC DNA]</scope>
    <source>
        <strain evidence="2 3">APA-1</strain>
    </source>
</reference>
<evidence type="ECO:0000313" key="2">
    <source>
        <dbReference type="EMBL" id="TYB74818.1"/>
    </source>
</evidence>
<organism evidence="2 3">
    <name type="scientific">Bizionia algoritergicola</name>
    <dbReference type="NCBI Taxonomy" id="291187"/>
    <lineage>
        <taxon>Bacteria</taxon>
        <taxon>Pseudomonadati</taxon>
        <taxon>Bacteroidota</taxon>
        <taxon>Flavobacteriia</taxon>
        <taxon>Flavobacteriales</taxon>
        <taxon>Flavobacteriaceae</taxon>
        <taxon>Bizionia</taxon>
    </lineage>
</organism>
<keyword evidence="3" id="KW-1185">Reference proteome</keyword>
<dbReference type="InterPro" id="IPR025393">
    <property type="entry name" value="DUF4301"/>
</dbReference>
<dbReference type="OrthoDB" id="5572060at2"/>
<dbReference type="RefSeq" id="WP_066255087.1">
    <property type="nucleotide sequence ID" value="NZ_VSKL01000001.1"/>
</dbReference>
<accession>A0A5D0R284</accession>
<dbReference type="InterPro" id="IPR029044">
    <property type="entry name" value="Nucleotide-diphossugar_trans"/>
</dbReference>
<proteinExistence type="predicted"/>
<protein>
    <submittedName>
        <fullName evidence="2">DUF4301 family protein</fullName>
    </submittedName>
</protein>
<name>A0A5D0R284_9FLAO</name>
<sequence length="518" mass="59249">MTFSEKDIKQIESKGLTVEGVNKQLETFVSGLPYSNLVGAATVGDGILRLNVSEVENLVAFFDENKDQFDIIKFVPASGAATRMFKFLFQFLEEYDPAEQTINSYMNTRDDKSLHVFFVGLEKFPFYFEVIDLLRKTYPNFSDLDDSYRSQLFVKAMLDENGLNYGNSPKGLLPFHEYNNQIVSTAFEEHLFESALYACCNKQAKLHFTISESHKDKFSNEFSRIEDKVERKTNSQFDISFSYQKESTDTIAVTAKDEPFRLENGDLLFRPSGHGALIENLNDLNADIIFIKNIDNVVVYKFKNEVAKNKKILAGILMEIQQQAFQYLEQIENGELSHEIIIEIARFLTNSMQVQISAEFEKYAEKYQIEYLQNKLNRPIRVCGMVKNEGEPGGGPFWVKDESGTISLQIVESAQINQKNKYQKSILKNATHFNPVDLVCGVKDYRGNKFDLTQFVDHKAAFITKKTRLGKELKALELPGLWNGSMANWNTVFVEVPLITFNPVKTVNDLLKSPHQIK</sequence>